<reference evidence="2" key="1">
    <citation type="submission" date="2023-03" db="EMBL/GenBank/DDBJ databases">
        <title>Massive genome expansion in bonnet fungi (Mycena s.s.) driven by repeated elements and novel gene families across ecological guilds.</title>
        <authorList>
            <consortium name="Lawrence Berkeley National Laboratory"/>
            <person name="Harder C.B."/>
            <person name="Miyauchi S."/>
            <person name="Viragh M."/>
            <person name="Kuo A."/>
            <person name="Thoen E."/>
            <person name="Andreopoulos B."/>
            <person name="Lu D."/>
            <person name="Skrede I."/>
            <person name="Drula E."/>
            <person name="Henrissat B."/>
            <person name="Morin E."/>
            <person name="Kohler A."/>
            <person name="Barry K."/>
            <person name="LaButti K."/>
            <person name="Morin E."/>
            <person name="Salamov A."/>
            <person name="Lipzen A."/>
            <person name="Mereny Z."/>
            <person name="Hegedus B."/>
            <person name="Baldrian P."/>
            <person name="Stursova M."/>
            <person name="Weitz H."/>
            <person name="Taylor A."/>
            <person name="Grigoriev I.V."/>
            <person name="Nagy L.G."/>
            <person name="Martin F."/>
            <person name="Kauserud H."/>
        </authorList>
    </citation>
    <scope>NUCLEOTIDE SEQUENCE</scope>
    <source>
        <strain evidence="2">9144</strain>
    </source>
</reference>
<evidence type="ECO:0000313" key="3">
    <source>
        <dbReference type="Proteomes" id="UP001219525"/>
    </source>
</evidence>
<sequence length="241" mass="27404">MVLSKSFSNPHHFTKEADGWRCTICSDHAHHLNFRAALRHERESAEHARNVQKSEMWMWNASSQDAAAWNAPVEEDPPLTREELQMREHQYHVERVADIVPYWIKCVDAAAKGEELRLEPFLNTLQDVPASHSWMASDDPWARFAGSGWGNPGGDANRWGVHPDVQSASSPAHGSKMQTGSRTTASSVPDTGYAFVEDVARQQAVTDTDRKRRMHMFFEMSTQEKVQKIDEIVRFMRSTSV</sequence>
<dbReference type="Proteomes" id="UP001219525">
    <property type="component" value="Unassembled WGS sequence"/>
</dbReference>
<keyword evidence="3" id="KW-1185">Reference proteome</keyword>
<name>A0AAD7E3H5_9AGAR</name>
<gene>
    <name evidence="2" type="ORF">GGX14DRAFT_640109</name>
</gene>
<comment type="caution">
    <text evidence="2">The sequence shown here is derived from an EMBL/GenBank/DDBJ whole genome shotgun (WGS) entry which is preliminary data.</text>
</comment>
<dbReference type="AlphaFoldDB" id="A0AAD7E3H5"/>
<feature type="compositionally biased region" description="Polar residues" evidence="1">
    <location>
        <begin position="166"/>
        <end position="188"/>
    </location>
</feature>
<dbReference type="EMBL" id="JARJCW010000004">
    <property type="protein sequence ID" value="KAJ7225648.1"/>
    <property type="molecule type" value="Genomic_DNA"/>
</dbReference>
<proteinExistence type="predicted"/>
<evidence type="ECO:0000256" key="1">
    <source>
        <dbReference type="SAM" id="MobiDB-lite"/>
    </source>
</evidence>
<accession>A0AAD7E3H5</accession>
<organism evidence="2 3">
    <name type="scientific">Mycena pura</name>
    <dbReference type="NCBI Taxonomy" id="153505"/>
    <lineage>
        <taxon>Eukaryota</taxon>
        <taxon>Fungi</taxon>
        <taxon>Dikarya</taxon>
        <taxon>Basidiomycota</taxon>
        <taxon>Agaricomycotina</taxon>
        <taxon>Agaricomycetes</taxon>
        <taxon>Agaricomycetidae</taxon>
        <taxon>Agaricales</taxon>
        <taxon>Marasmiineae</taxon>
        <taxon>Mycenaceae</taxon>
        <taxon>Mycena</taxon>
    </lineage>
</organism>
<protein>
    <submittedName>
        <fullName evidence="2">Uncharacterized protein</fullName>
    </submittedName>
</protein>
<feature type="region of interest" description="Disordered" evidence="1">
    <location>
        <begin position="163"/>
        <end position="188"/>
    </location>
</feature>
<evidence type="ECO:0000313" key="2">
    <source>
        <dbReference type="EMBL" id="KAJ7225648.1"/>
    </source>
</evidence>